<comment type="caution">
    <text evidence="3">The sequence shown here is derived from an EMBL/GenBank/DDBJ whole genome shotgun (WGS) entry which is preliminary data.</text>
</comment>
<evidence type="ECO:0000256" key="1">
    <source>
        <dbReference type="SAM" id="Phobius"/>
    </source>
</evidence>
<keyword evidence="1" id="KW-0472">Membrane</keyword>
<keyword evidence="4" id="KW-1185">Reference proteome</keyword>
<keyword evidence="1" id="KW-0812">Transmembrane</keyword>
<dbReference type="PANTHER" id="PTHR33659">
    <property type="entry name" value="PROTEIN, PUTATIVE-RELATED-RELATED"/>
    <property type="match status" value="1"/>
</dbReference>
<gene>
    <name evidence="3" type="ORF">R3W88_028274</name>
</gene>
<dbReference type="PANTHER" id="PTHR33659:SF11">
    <property type="entry name" value="TRANSMEMBRANE PROTEIN"/>
    <property type="match status" value="1"/>
</dbReference>
<accession>A0AAV9LM58</accession>
<dbReference type="AlphaFoldDB" id="A0AAV9LM58"/>
<reference evidence="3 4" key="1">
    <citation type="submission" date="2023-10" db="EMBL/GenBank/DDBJ databases">
        <title>Genome-Wide Identification Analysis in wild type Solanum Pinnatisectum Reveals Some Genes Defensing Phytophthora Infestans.</title>
        <authorList>
            <person name="Sun C."/>
        </authorList>
    </citation>
    <scope>NUCLEOTIDE SEQUENCE [LARGE SCALE GENOMIC DNA]</scope>
    <source>
        <strain evidence="3">LQN</strain>
        <tissue evidence="3">Leaf</tissue>
    </source>
</reference>
<feature type="transmembrane region" description="Helical" evidence="1">
    <location>
        <begin position="39"/>
        <end position="61"/>
    </location>
</feature>
<evidence type="ECO:0000313" key="3">
    <source>
        <dbReference type="EMBL" id="KAK4725495.1"/>
    </source>
</evidence>
<feature type="signal peptide" evidence="2">
    <location>
        <begin position="1"/>
        <end position="23"/>
    </location>
</feature>
<sequence length="63" mass="6367">MAQVNIFKAFVLAMIFAAIAVSAQVPEMSPAPSPNAGAGFSLPVSGAVIGMSLLISLVALLKH</sequence>
<evidence type="ECO:0000313" key="4">
    <source>
        <dbReference type="Proteomes" id="UP001311915"/>
    </source>
</evidence>
<proteinExistence type="predicted"/>
<dbReference type="EMBL" id="JAWPEI010000006">
    <property type="protein sequence ID" value="KAK4725495.1"/>
    <property type="molecule type" value="Genomic_DNA"/>
</dbReference>
<keyword evidence="1" id="KW-1133">Transmembrane helix</keyword>
<dbReference type="Proteomes" id="UP001311915">
    <property type="component" value="Unassembled WGS sequence"/>
</dbReference>
<organism evidence="3 4">
    <name type="scientific">Solanum pinnatisectum</name>
    <name type="common">tansyleaf nightshade</name>
    <dbReference type="NCBI Taxonomy" id="50273"/>
    <lineage>
        <taxon>Eukaryota</taxon>
        <taxon>Viridiplantae</taxon>
        <taxon>Streptophyta</taxon>
        <taxon>Embryophyta</taxon>
        <taxon>Tracheophyta</taxon>
        <taxon>Spermatophyta</taxon>
        <taxon>Magnoliopsida</taxon>
        <taxon>eudicotyledons</taxon>
        <taxon>Gunneridae</taxon>
        <taxon>Pentapetalae</taxon>
        <taxon>asterids</taxon>
        <taxon>lamiids</taxon>
        <taxon>Solanales</taxon>
        <taxon>Solanaceae</taxon>
        <taxon>Solanoideae</taxon>
        <taxon>Solaneae</taxon>
        <taxon>Solanum</taxon>
    </lineage>
</organism>
<evidence type="ECO:0000256" key="2">
    <source>
        <dbReference type="SAM" id="SignalP"/>
    </source>
</evidence>
<name>A0AAV9LM58_9SOLN</name>
<protein>
    <submittedName>
        <fullName evidence="3">Uncharacterized protein</fullName>
    </submittedName>
</protein>
<keyword evidence="2" id="KW-0732">Signal</keyword>
<feature type="chain" id="PRO_5043877651" evidence="2">
    <location>
        <begin position="24"/>
        <end position="63"/>
    </location>
</feature>